<evidence type="ECO:0000259" key="14">
    <source>
        <dbReference type="SMART" id="SM00409"/>
    </source>
</evidence>
<keyword evidence="9" id="KW-0325">Glycoprotein</keyword>
<feature type="compositionally biased region" description="Low complexity" evidence="11">
    <location>
        <begin position="665"/>
        <end position="675"/>
    </location>
</feature>
<dbReference type="PANTHER" id="PTHR11738:SF179">
    <property type="entry name" value="LEUKOCYTE IMMUNOGLOBULIN-LIKE RECEPTOR SUBFAMILY A MEMBER 5"/>
    <property type="match status" value="1"/>
</dbReference>
<feature type="chain" id="PRO_5047083553" description="Ig-like domain-containing protein" evidence="12">
    <location>
        <begin position="24"/>
        <end position="701"/>
    </location>
</feature>
<feature type="domain" description="Immunoglobulin" evidence="14">
    <location>
        <begin position="129"/>
        <end position="219"/>
    </location>
</feature>
<feature type="region of interest" description="Disordered" evidence="11">
    <location>
        <begin position="617"/>
        <end position="643"/>
    </location>
</feature>
<keyword evidence="3" id="KW-0812">Transmembrane</keyword>
<feature type="compositionally biased region" description="Basic and acidic residues" evidence="11">
    <location>
        <begin position="497"/>
        <end position="508"/>
    </location>
</feature>
<evidence type="ECO:0000256" key="3">
    <source>
        <dbReference type="ARBA" id="ARBA00022692"/>
    </source>
</evidence>
<feature type="domain" description="Immunoglobulin" evidence="14">
    <location>
        <begin position="230"/>
        <end position="318"/>
    </location>
</feature>
<feature type="domain" description="Immunoglobulin subtype 2" evidence="13">
    <location>
        <begin position="40"/>
        <end position="105"/>
    </location>
</feature>
<keyword evidence="8" id="KW-1015">Disulfide bond</keyword>
<dbReference type="InterPro" id="IPR003598">
    <property type="entry name" value="Ig_sub2"/>
</dbReference>
<evidence type="ECO:0000259" key="13">
    <source>
        <dbReference type="SMART" id="SM00408"/>
    </source>
</evidence>
<keyword evidence="6" id="KW-1133">Transmembrane helix</keyword>
<comment type="subcellular location">
    <subcellularLocation>
        <location evidence="1">Cell membrane</location>
        <topology evidence="1">Single-pass membrane protein</topology>
    </subcellularLocation>
</comment>
<evidence type="ECO:0000313" key="16">
    <source>
        <dbReference type="Proteomes" id="UP000823872"/>
    </source>
</evidence>
<reference evidence="15" key="3">
    <citation type="submission" date="2025-09" db="UniProtKB">
        <authorList>
            <consortium name="Ensembl"/>
        </authorList>
    </citation>
    <scope>IDENTIFICATION</scope>
    <source>
        <strain evidence="15">breed Abyssinian</strain>
    </source>
</reference>
<organism evidence="15 16">
    <name type="scientific">Felis catus</name>
    <name type="common">Cat</name>
    <name type="synonym">Felis silvestris catus</name>
    <dbReference type="NCBI Taxonomy" id="9685"/>
    <lineage>
        <taxon>Eukaryota</taxon>
        <taxon>Metazoa</taxon>
        <taxon>Chordata</taxon>
        <taxon>Craniata</taxon>
        <taxon>Vertebrata</taxon>
        <taxon>Euteleostomi</taxon>
        <taxon>Mammalia</taxon>
        <taxon>Eutheria</taxon>
        <taxon>Laurasiatheria</taxon>
        <taxon>Carnivora</taxon>
        <taxon>Feliformia</taxon>
        <taxon>Felidae</taxon>
        <taxon>Felinae</taxon>
        <taxon>Felis</taxon>
    </lineage>
</organism>
<feature type="signal peptide" evidence="12">
    <location>
        <begin position="1"/>
        <end position="23"/>
    </location>
</feature>
<keyword evidence="2" id="KW-1003">Cell membrane</keyword>
<feature type="domain" description="Immunoglobulin subtype 2" evidence="13">
    <location>
        <begin position="236"/>
        <end position="303"/>
    </location>
</feature>
<keyword evidence="7" id="KW-0472">Membrane</keyword>
<feature type="compositionally biased region" description="Low complexity" evidence="11">
    <location>
        <begin position="518"/>
        <end position="532"/>
    </location>
</feature>
<keyword evidence="4 12" id="KW-0732">Signal</keyword>
<sequence>MTPTFTALLLLGLSVEPRTQVQAGTLPTPSIWAEPGSVVPWGSAVTIWCQGTLEAQKLHVYKDEGSVYLDRQPTLEPGNKAKFSITYMTDRHAGRYHCSYRSPTGLSERSDPLELVVTGFHSKPHLSALPRPVVTSGRKVTLQCTSWMGFHRFVLMREGEPRPAWTLDSQRHTSGQFQALFPVGPVTPRLRWTFRCYGYYSNTPHTWSLSSDPLELLVSGMSRKPSLLTQQSPVVTPGQRLTLQCRSDVGYDRFALYKEAARDLPQHLSRQPQAGLSGADFPLGPVSGSHGGRYTCYGGHNLSSEWSAPSDPLDILVTGQLSYTPSLSVQPGPTVASGENVTLLCQSWSFVDTFFLSKEGAADPPLRLRSKYRAGHYQAKFSMSPVTSAQGGTYRCYGSYSNFPYLLSHPSDPLELQISGEGPQPCPLCVPMLSSGPCAQESPGLRHNGRGSGEVSPEGSAPQSTGGKHAPPSLPLSLSPSPQCSRWRRRALGAAGQREKTVKQRQGLEGKLQPPPLLLSFPPGSSGESAPPATDPSSTAGESQWLLSRAFLPMFQRCQGGHQAPGALRPGGGGLGWSWQRERVGAQLGKRQPPLPTPHPPRHQEPLRASEGLCQEEAGGSMGAGVGYTISSGTSGDTGLDPPSPAWASVSPGVKERVMAQIRFPLSSGRGSGPLRGERRAHGEAPPGRDSMGTWPSAAVT</sequence>
<dbReference type="SMART" id="SM00409">
    <property type="entry name" value="IG"/>
    <property type="match status" value="4"/>
</dbReference>
<evidence type="ECO:0000256" key="6">
    <source>
        <dbReference type="ARBA" id="ARBA00022989"/>
    </source>
</evidence>
<dbReference type="Ensembl" id="ENSFCTT00005090423.1">
    <property type="protein sequence ID" value="ENSFCTP00005060551.1"/>
    <property type="gene ID" value="ENSFCTG00005032727.1"/>
</dbReference>
<reference evidence="15" key="2">
    <citation type="submission" date="2025-08" db="UniProtKB">
        <authorList>
            <consortium name="Ensembl"/>
        </authorList>
    </citation>
    <scope>IDENTIFICATION</scope>
    <source>
        <strain evidence="15">breed Abyssinian</strain>
    </source>
</reference>
<feature type="domain" description="Immunoglobulin subtype 2" evidence="13">
    <location>
        <begin position="336"/>
        <end position="403"/>
    </location>
</feature>
<evidence type="ECO:0000256" key="7">
    <source>
        <dbReference type="ARBA" id="ARBA00023136"/>
    </source>
</evidence>
<dbReference type="InterPro" id="IPR050412">
    <property type="entry name" value="Ig-like_Receptors_ImmuneReg"/>
</dbReference>
<evidence type="ECO:0000256" key="12">
    <source>
        <dbReference type="SAM" id="SignalP"/>
    </source>
</evidence>
<dbReference type="GeneTree" id="ENSGT01100000263478"/>
<feature type="domain" description="Immunoglobulin" evidence="14">
    <location>
        <begin position="33"/>
        <end position="118"/>
    </location>
</feature>
<reference evidence="15 16" key="1">
    <citation type="submission" date="2021-02" db="EMBL/GenBank/DDBJ databases">
        <title>Safari Cat Assemblies.</title>
        <authorList>
            <person name="Bredemeyer K.R."/>
            <person name="Murphy W.J."/>
        </authorList>
    </citation>
    <scope>NUCLEOTIDE SEQUENCE [LARGE SCALE GENOMIC DNA]</scope>
</reference>
<protein>
    <recommendedName>
        <fullName evidence="17">Ig-like domain-containing protein</fullName>
    </recommendedName>
</protein>
<evidence type="ECO:0000256" key="2">
    <source>
        <dbReference type="ARBA" id="ARBA00022475"/>
    </source>
</evidence>
<dbReference type="Proteomes" id="UP000823872">
    <property type="component" value="Chromosome E2"/>
</dbReference>
<dbReference type="PANTHER" id="PTHR11738">
    <property type="entry name" value="MHC CLASS I NK CELL RECEPTOR"/>
    <property type="match status" value="1"/>
</dbReference>
<evidence type="ECO:0000256" key="10">
    <source>
        <dbReference type="ARBA" id="ARBA00023319"/>
    </source>
</evidence>
<evidence type="ECO:0000256" key="1">
    <source>
        <dbReference type="ARBA" id="ARBA00004162"/>
    </source>
</evidence>
<keyword evidence="16" id="KW-1185">Reference proteome</keyword>
<evidence type="ECO:0000256" key="11">
    <source>
        <dbReference type="SAM" id="MobiDB-lite"/>
    </source>
</evidence>
<evidence type="ECO:0000256" key="4">
    <source>
        <dbReference type="ARBA" id="ARBA00022729"/>
    </source>
</evidence>
<dbReference type="InterPro" id="IPR036179">
    <property type="entry name" value="Ig-like_dom_sf"/>
</dbReference>
<dbReference type="InterPro" id="IPR003599">
    <property type="entry name" value="Ig_sub"/>
</dbReference>
<dbReference type="SMART" id="SM00408">
    <property type="entry name" value="IGc2"/>
    <property type="match status" value="3"/>
</dbReference>
<dbReference type="InterPro" id="IPR013783">
    <property type="entry name" value="Ig-like_fold"/>
</dbReference>
<name>A0ABI8AMW2_FELCA</name>
<evidence type="ECO:0008006" key="17">
    <source>
        <dbReference type="Google" id="ProtNLM"/>
    </source>
</evidence>
<feature type="region of interest" description="Disordered" evidence="11">
    <location>
        <begin position="439"/>
        <end position="541"/>
    </location>
</feature>
<evidence type="ECO:0000256" key="5">
    <source>
        <dbReference type="ARBA" id="ARBA00022737"/>
    </source>
</evidence>
<accession>A0ABI8AMW2</accession>
<keyword evidence="10" id="KW-0393">Immunoglobulin domain</keyword>
<dbReference type="SUPFAM" id="SSF48726">
    <property type="entry name" value="Immunoglobulin"/>
    <property type="match status" value="4"/>
</dbReference>
<evidence type="ECO:0000313" key="15">
    <source>
        <dbReference type="Ensembl" id="ENSFCTP00005060551.1"/>
    </source>
</evidence>
<evidence type="ECO:0000256" key="9">
    <source>
        <dbReference type="ARBA" id="ARBA00023180"/>
    </source>
</evidence>
<gene>
    <name evidence="15" type="primary">LOC102899271</name>
</gene>
<dbReference type="Gene3D" id="2.60.40.10">
    <property type="entry name" value="Immunoglobulins"/>
    <property type="match status" value="4"/>
</dbReference>
<feature type="region of interest" description="Disordered" evidence="11">
    <location>
        <begin position="663"/>
        <end position="701"/>
    </location>
</feature>
<proteinExistence type="predicted"/>
<dbReference type="Pfam" id="PF13895">
    <property type="entry name" value="Ig_2"/>
    <property type="match status" value="2"/>
</dbReference>
<feature type="domain" description="Immunoglobulin" evidence="14">
    <location>
        <begin position="330"/>
        <end position="419"/>
    </location>
</feature>
<keyword evidence="5" id="KW-0677">Repeat</keyword>
<evidence type="ECO:0000256" key="8">
    <source>
        <dbReference type="ARBA" id="ARBA00023157"/>
    </source>
</evidence>